<dbReference type="AlphaFoldDB" id="A0A9W6VF60"/>
<reference evidence="1" key="1">
    <citation type="submission" date="2023-03" db="EMBL/GenBank/DDBJ databases">
        <title>Amycolatopsis taiwanensis NBRC 103393.</title>
        <authorList>
            <person name="Ichikawa N."/>
            <person name="Sato H."/>
            <person name="Tonouchi N."/>
        </authorList>
    </citation>
    <scope>NUCLEOTIDE SEQUENCE</scope>
    <source>
        <strain evidence="1">NBRC 103393</strain>
    </source>
</reference>
<organism evidence="1 2">
    <name type="scientific">Amycolatopsis taiwanensis</name>
    <dbReference type="NCBI Taxonomy" id="342230"/>
    <lineage>
        <taxon>Bacteria</taxon>
        <taxon>Bacillati</taxon>
        <taxon>Actinomycetota</taxon>
        <taxon>Actinomycetes</taxon>
        <taxon>Pseudonocardiales</taxon>
        <taxon>Pseudonocardiaceae</taxon>
        <taxon>Amycolatopsis</taxon>
    </lineage>
</organism>
<gene>
    <name evidence="1" type="ORF">Atai01_08100</name>
</gene>
<keyword evidence="2" id="KW-1185">Reference proteome</keyword>
<name>A0A9W6VF60_9PSEU</name>
<evidence type="ECO:0000313" key="2">
    <source>
        <dbReference type="Proteomes" id="UP001165136"/>
    </source>
</evidence>
<evidence type="ECO:0000313" key="1">
    <source>
        <dbReference type="EMBL" id="GLY64191.1"/>
    </source>
</evidence>
<sequence>MHWCLNGAFQDPLRWKWITVNPLDQAEPPTYSMPKPWDCYAPTDSTATLKQNWSAPR</sequence>
<comment type="caution">
    <text evidence="1">The sequence shown here is derived from an EMBL/GenBank/DDBJ whole genome shotgun (WGS) entry which is preliminary data.</text>
</comment>
<protein>
    <submittedName>
        <fullName evidence="1">Uncharacterized protein</fullName>
    </submittedName>
</protein>
<accession>A0A9W6VF60</accession>
<proteinExistence type="predicted"/>
<dbReference type="EMBL" id="BSTI01000002">
    <property type="protein sequence ID" value="GLY64191.1"/>
    <property type="molecule type" value="Genomic_DNA"/>
</dbReference>
<dbReference type="Proteomes" id="UP001165136">
    <property type="component" value="Unassembled WGS sequence"/>
</dbReference>